<evidence type="ECO:0000313" key="1">
    <source>
        <dbReference type="EMBL" id="RPA65853.1"/>
    </source>
</evidence>
<proteinExistence type="predicted"/>
<accession>A0A3N4GSA7</accession>
<dbReference type="AlphaFoldDB" id="A0A3N4GSA7"/>
<dbReference type="RefSeq" id="WP_123925718.1">
    <property type="nucleotide sequence ID" value="NZ_JBPSDP010000012.1"/>
</dbReference>
<dbReference type="OrthoDB" id="3989267at2"/>
<keyword evidence="2" id="KW-1185">Reference proteome</keyword>
<sequence length="207" mass="24239">MSIKQLRDQLPHEPTAREIADQKKWEWSHIPKYDHAPSDRLAIVTHDAAAYPSEKSWADTKTRRLEDRLVDILAAFSTWVASDTDRRERQRIEDEERAKRLELENQQAHSAYVEHTLGEMLQADAAAWESAQRLRSYVDALRRRVATIEDAQERADADAWVTWSKRYVDQAIDPLRRPIRRPEVQEPGDKDLGEFRRKLGFGRNGLW</sequence>
<reference evidence="1 2" key="1">
    <citation type="submission" date="2018-11" db="EMBL/GenBank/DDBJ databases">
        <title>Draft genome sequence of Gordonia sp. RS15-1S isolated from rice stems.</title>
        <authorList>
            <person name="Muangham S."/>
        </authorList>
    </citation>
    <scope>NUCLEOTIDE SEQUENCE [LARGE SCALE GENOMIC DNA]</scope>
    <source>
        <strain evidence="1 2">RS15-1S</strain>
    </source>
</reference>
<organism evidence="1 2">
    <name type="scientific">Gordonia oryzae</name>
    <dbReference type="NCBI Taxonomy" id="2487349"/>
    <lineage>
        <taxon>Bacteria</taxon>
        <taxon>Bacillati</taxon>
        <taxon>Actinomycetota</taxon>
        <taxon>Actinomycetes</taxon>
        <taxon>Mycobacteriales</taxon>
        <taxon>Gordoniaceae</taxon>
        <taxon>Gordonia</taxon>
    </lineage>
</organism>
<dbReference type="Proteomes" id="UP000267536">
    <property type="component" value="Unassembled WGS sequence"/>
</dbReference>
<protein>
    <submittedName>
        <fullName evidence="1">Uncharacterized protein</fullName>
    </submittedName>
</protein>
<gene>
    <name evidence="1" type="ORF">EF294_03695</name>
</gene>
<dbReference type="EMBL" id="RKMH01000002">
    <property type="protein sequence ID" value="RPA65853.1"/>
    <property type="molecule type" value="Genomic_DNA"/>
</dbReference>
<evidence type="ECO:0000313" key="2">
    <source>
        <dbReference type="Proteomes" id="UP000267536"/>
    </source>
</evidence>
<name>A0A3N4GSA7_9ACTN</name>
<comment type="caution">
    <text evidence="1">The sequence shown here is derived from an EMBL/GenBank/DDBJ whole genome shotgun (WGS) entry which is preliminary data.</text>
</comment>